<dbReference type="EMBL" id="CP046401">
    <property type="protein sequence ID" value="QGY46723.1"/>
    <property type="molecule type" value="Genomic_DNA"/>
</dbReference>
<reference evidence="4 5" key="1">
    <citation type="submission" date="2019-11" db="EMBL/GenBank/DDBJ databases">
        <authorList>
            <person name="Zheng R.K."/>
            <person name="Sun C.M."/>
        </authorList>
    </citation>
    <scope>NUCLEOTIDE SEQUENCE [LARGE SCALE GENOMIC DNA]</scope>
    <source>
        <strain evidence="4 5">WC007</strain>
    </source>
</reference>
<evidence type="ECO:0000259" key="3">
    <source>
        <dbReference type="Pfam" id="PF00930"/>
    </source>
</evidence>
<gene>
    <name evidence="4" type="ORF">GM418_24615</name>
</gene>
<organism evidence="4 5">
    <name type="scientific">Maribellus comscasis</name>
    <dbReference type="NCBI Taxonomy" id="2681766"/>
    <lineage>
        <taxon>Bacteria</taxon>
        <taxon>Pseudomonadati</taxon>
        <taxon>Bacteroidota</taxon>
        <taxon>Bacteroidia</taxon>
        <taxon>Marinilabiliales</taxon>
        <taxon>Prolixibacteraceae</taxon>
        <taxon>Maribellus</taxon>
    </lineage>
</organism>
<dbReference type="Proteomes" id="UP000428260">
    <property type="component" value="Chromosome"/>
</dbReference>
<evidence type="ECO:0000256" key="1">
    <source>
        <dbReference type="SAM" id="SignalP"/>
    </source>
</evidence>
<dbReference type="InterPro" id="IPR050278">
    <property type="entry name" value="Serine_Prot_S9B/DPPIV"/>
</dbReference>
<dbReference type="SUPFAM" id="SSF53474">
    <property type="entry name" value="alpha/beta-Hydrolases"/>
    <property type="match status" value="1"/>
</dbReference>
<dbReference type="InterPro" id="IPR001375">
    <property type="entry name" value="Peptidase_S9_cat"/>
</dbReference>
<proteinExistence type="predicted"/>
<dbReference type="GO" id="GO:0008239">
    <property type="term" value="F:dipeptidyl-peptidase activity"/>
    <property type="evidence" value="ECO:0007669"/>
    <property type="project" value="TreeGrafter"/>
</dbReference>
<dbReference type="Gene3D" id="2.140.10.30">
    <property type="entry name" value="Dipeptidylpeptidase IV, N-terminal domain"/>
    <property type="match status" value="1"/>
</dbReference>
<feature type="domain" description="Peptidase S9 prolyl oligopeptidase catalytic" evidence="2">
    <location>
        <begin position="513"/>
        <end position="708"/>
    </location>
</feature>
<feature type="signal peptide" evidence="1">
    <location>
        <begin position="1"/>
        <end position="17"/>
    </location>
</feature>
<dbReference type="Pfam" id="PF00326">
    <property type="entry name" value="Peptidase_S9"/>
    <property type="match status" value="1"/>
</dbReference>
<dbReference type="Pfam" id="PF00930">
    <property type="entry name" value="DPPIV_N"/>
    <property type="match status" value="1"/>
</dbReference>
<dbReference type="RefSeq" id="WP_158869884.1">
    <property type="nucleotide sequence ID" value="NZ_CP046401.1"/>
</dbReference>
<dbReference type="AlphaFoldDB" id="A0A6I6K526"/>
<keyword evidence="5" id="KW-1185">Reference proteome</keyword>
<keyword evidence="1" id="KW-0732">Signal</keyword>
<dbReference type="InterPro" id="IPR002469">
    <property type="entry name" value="Peptidase_S9B_N"/>
</dbReference>
<name>A0A6I6K526_9BACT</name>
<dbReference type="PANTHER" id="PTHR11731">
    <property type="entry name" value="PROTEASE FAMILY S9B,C DIPEPTIDYL-PEPTIDASE IV-RELATED"/>
    <property type="match status" value="1"/>
</dbReference>
<dbReference type="InterPro" id="IPR029058">
    <property type="entry name" value="AB_hydrolase_fold"/>
</dbReference>
<evidence type="ECO:0000259" key="2">
    <source>
        <dbReference type="Pfam" id="PF00326"/>
    </source>
</evidence>
<evidence type="ECO:0000313" key="4">
    <source>
        <dbReference type="EMBL" id="QGY46723.1"/>
    </source>
</evidence>
<dbReference type="SUPFAM" id="SSF82171">
    <property type="entry name" value="DPP6 N-terminal domain-like"/>
    <property type="match status" value="1"/>
</dbReference>
<sequence length="710" mass="81497">MRKIFLLFLFLAQLVVAQQKQMTLGDAILGRYNGLSPESFENLSWRSEIEFTYLESDTLWLESAKKGEKIPFIVLEELNAIVHDSTGIRFKNFPQYSWVNDSEMLIQNRNKFLLIDTGNKKLVYKYELPVSAENAEFNIAGKFVVYTVKDDLFISFADGGKVQVTFDGGKGIVNGKSVHRSEFGISGGIFNSPQGNFVAFYRKDESRVHDYPLVDFMGRQAEYTPVKYPMAGLTSEQVKLGIYKISSGKTVFMKTGEPLDHYLTNIAWSPDEKNIYIAELNRGQNHMQLNCYDVSSGEKVKTLFEETDERYVEPLYPIQFSQTNKNEFYYLSRKDGWFHIYKYNTQGQLLKQITKGEWEVTNVLGFDSKEKFVFVEATKESPLENHIYRVNIKTGEMEKLSNRQGVHSGVVSPGGKFIIDNWSAPKIPHNTDLISADGSKRKNLLSSKDPLEDFQLGENKLVSILSADGKTELAGRLILPVDFDPSKKYPVIVYVYGGPHSQLVNKSWNNQARWWQYYMASQGYIAFTMDNRGTLNRGRHFETVVHRQLGILETEDQMKGIEYLKSLPYVDSDRIGVHGWSYGGFMTLNLMLRHPEVFKVGVAGGPVVNWSMYEVMYGERYMDTPQENPEGFKETNMLNHVSGLQGKLMLVHGVQDETVVMQHSMKFLRECVKQEKQLDFFVYPTHPHNVRGKDRVHLMQKVSDYFIDNL</sequence>
<feature type="chain" id="PRO_5026230043" evidence="1">
    <location>
        <begin position="18"/>
        <end position="710"/>
    </location>
</feature>
<dbReference type="KEGG" id="mcos:GM418_24615"/>
<dbReference type="Gene3D" id="3.40.50.1820">
    <property type="entry name" value="alpha/beta hydrolase"/>
    <property type="match status" value="1"/>
</dbReference>
<accession>A0A6I6K526</accession>
<evidence type="ECO:0000313" key="5">
    <source>
        <dbReference type="Proteomes" id="UP000428260"/>
    </source>
</evidence>
<dbReference type="GO" id="GO:0008236">
    <property type="term" value="F:serine-type peptidase activity"/>
    <property type="evidence" value="ECO:0007669"/>
    <property type="project" value="InterPro"/>
</dbReference>
<feature type="domain" description="Dipeptidylpeptidase IV N-terminal" evidence="3">
    <location>
        <begin position="113"/>
        <end position="428"/>
    </location>
</feature>
<protein>
    <submittedName>
        <fullName evidence="4">Prolyl oligopeptidase family serine peptidase</fullName>
    </submittedName>
</protein>
<dbReference type="PANTHER" id="PTHR11731:SF193">
    <property type="entry name" value="DIPEPTIDYL PEPTIDASE 9"/>
    <property type="match status" value="1"/>
</dbReference>
<dbReference type="GO" id="GO:0006508">
    <property type="term" value="P:proteolysis"/>
    <property type="evidence" value="ECO:0007669"/>
    <property type="project" value="InterPro"/>
</dbReference>